<reference evidence="1 2" key="1">
    <citation type="journal article" date="2019" name="Sci. Rep.">
        <title>Orb-weaving spider Araneus ventricosus genome elucidates the spidroin gene catalogue.</title>
        <authorList>
            <person name="Kono N."/>
            <person name="Nakamura H."/>
            <person name="Ohtoshi R."/>
            <person name="Moran D.A.P."/>
            <person name="Shinohara A."/>
            <person name="Yoshida Y."/>
            <person name="Fujiwara M."/>
            <person name="Mori M."/>
            <person name="Tomita M."/>
            <person name="Arakawa K."/>
        </authorList>
    </citation>
    <scope>NUCLEOTIDE SEQUENCE [LARGE SCALE GENOMIC DNA]</scope>
</reference>
<dbReference type="Proteomes" id="UP000499080">
    <property type="component" value="Unassembled WGS sequence"/>
</dbReference>
<sequence>MTREVGNQFVEEYLSIDLQTWKQSEVLKGEDFMVRLFHCGIEYWFAFQDLFWVVSTGRAARSQGSRRGATVIKEVGERWRGCLENRLLDVIKFQKGDGYRGDVENKSGIENSASKRKGMQPKITNINKFNTFTYRERKCCNRQEIRLGSFDESPPRFRPPRVGKKWVYV</sequence>
<evidence type="ECO:0000313" key="1">
    <source>
        <dbReference type="EMBL" id="GBM57099.1"/>
    </source>
</evidence>
<proteinExistence type="predicted"/>
<organism evidence="1 2">
    <name type="scientific">Araneus ventricosus</name>
    <name type="common">Orbweaver spider</name>
    <name type="synonym">Epeira ventricosa</name>
    <dbReference type="NCBI Taxonomy" id="182803"/>
    <lineage>
        <taxon>Eukaryota</taxon>
        <taxon>Metazoa</taxon>
        <taxon>Ecdysozoa</taxon>
        <taxon>Arthropoda</taxon>
        <taxon>Chelicerata</taxon>
        <taxon>Arachnida</taxon>
        <taxon>Araneae</taxon>
        <taxon>Araneomorphae</taxon>
        <taxon>Entelegynae</taxon>
        <taxon>Araneoidea</taxon>
        <taxon>Araneidae</taxon>
        <taxon>Araneus</taxon>
    </lineage>
</organism>
<name>A0A4Y2GW53_ARAVE</name>
<dbReference type="EMBL" id="BGPR01001577">
    <property type="protein sequence ID" value="GBM57099.1"/>
    <property type="molecule type" value="Genomic_DNA"/>
</dbReference>
<evidence type="ECO:0000313" key="2">
    <source>
        <dbReference type="Proteomes" id="UP000499080"/>
    </source>
</evidence>
<comment type="caution">
    <text evidence="1">The sequence shown here is derived from an EMBL/GenBank/DDBJ whole genome shotgun (WGS) entry which is preliminary data.</text>
</comment>
<dbReference type="AlphaFoldDB" id="A0A4Y2GW53"/>
<gene>
    <name evidence="1" type="ORF">AVEN_125956_1</name>
</gene>
<keyword evidence="2" id="KW-1185">Reference proteome</keyword>
<protein>
    <submittedName>
        <fullName evidence="1">Uncharacterized protein</fullName>
    </submittedName>
</protein>
<accession>A0A4Y2GW53</accession>